<dbReference type="EMBL" id="CP143784">
    <property type="protein sequence ID" value="WVN85659.1"/>
    <property type="molecule type" value="Genomic_DNA"/>
</dbReference>
<dbReference type="PRINTS" id="PR00624">
    <property type="entry name" value="HISTONEH5"/>
</dbReference>
<feature type="domain" description="H15" evidence="5">
    <location>
        <begin position="17"/>
        <end position="93"/>
    </location>
</feature>
<keyword evidence="3" id="KW-0158">Chromosome</keyword>
<dbReference type="InterPro" id="IPR005818">
    <property type="entry name" value="Histone_H1/H5_H15"/>
</dbReference>
<evidence type="ECO:0000256" key="1">
    <source>
        <dbReference type="ARBA" id="ARBA00020833"/>
    </source>
</evidence>
<dbReference type="GO" id="GO:0005634">
    <property type="term" value="C:nucleus"/>
    <property type="evidence" value="ECO:0007669"/>
    <property type="project" value="UniProtKB-SubCell"/>
</dbReference>
<proteinExistence type="inferred from homology"/>
<dbReference type="RefSeq" id="XP_066066359.1">
    <property type="nucleotide sequence ID" value="XM_066210262.1"/>
</dbReference>
<feature type="region of interest" description="Disordered" evidence="4">
    <location>
        <begin position="88"/>
        <end position="222"/>
    </location>
</feature>
<dbReference type="SMART" id="SM00526">
    <property type="entry name" value="H15"/>
    <property type="match status" value="1"/>
</dbReference>
<dbReference type="AlphaFoldDB" id="A0AAJ8JNT8"/>
<gene>
    <name evidence="6" type="ORF">L203_100808</name>
</gene>
<dbReference type="InterPro" id="IPR005819">
    <property type="entry name" value="H1/H5"/>
</dbReference>
<evidence type="ECO:0000313" key="7">
    <source>
        <dbReference type="Proteomes" id="UP000094043"/>
    </source>
</evidence>
<reference evidence="6" key="1">
    <citation type="submission" date="2016-06" db="EMBL/GenBank/DDBJ databases">
        <authorList>
            <person name="Cuomo C."/>
            <person name="Litvintseva A."/>
            <person name="Heitman J."/>
            <person name="Chen Y."/>
            <person name="Sun S."/>
            <person name="Springer D."/>
            <person name="Dromer F."/>
            <person name="Young S."/>
            <person name="Zeng Q."/>
            <person name="Chapman S."/>
            <person name="Gujja S."/>
            <person name="Saif S."/>
            <person name="Birren B."/>
        </authorList>
    </citation>
    <scope>NUCLEOTIDE SEQUENCE</scope>
    <source>
        <strain evidence="6">CBS 7841</strain>
    </source>
</reference>
<evidence type="ECO:0000313" key="6">
    <source>
        <dbReference type="EMBL" id="WVN85659.1"/>
    </source>
</evidence>
<protein>
    <recommendedName>
        <fullName evidence="1">Histone H1</fullName>
    </recommendedName>
</protein>
<dbReference type="Proteomes" id="UP000094043">
    <property type="component" value="Chromosome 1"/>
</dbReference>
<dbReference type="Gene3D" id="1.10.10.10">
    <property type="entry name" value="Winged helix-like DNA-binding domain superfamily/Winged helix DNA-binding domain"/>
    <property type="match status" value="1"/>
</dbReference>
<name>A0AAJ8JNT8_9TREE</name>
<dbReference type="InterPro" id="IPR036390">
    <property type="entry name" value="WH_DNA-bd_sf"/>
</dbReference>
<dbReference type="GO" id="GO:0003677">
    <property type="term" value="F:DNA binding"/>
    <property type="evidence" value="ECO:0007669"/>
    <property type="project" value="UniProtKB-KW"/>
</dbReference>
<evidence type="ECO:0000256" key="4">
    <source>
        <dbReference type="SAM" id="MobiDB-lite"/>
    </source>
</evidence>
<keyword evidence="3" id="KW-0539">Nucleus</keyword>
<dbReference type="KEGG" id="cdep:91085022"/>
<comment type="similarity">
    <text evidence="3">Belongs to the histone H1/H5 family.</text>
</comment>
<dbReference type="InterPro" id="IPR036388">
    <property type="entry name" value="WH-like_DNA-bd_sf"/>
</dbReference>
<dbReference type="GeneID" id="91085022"/>
<dbReference type="GO" id="GO:0030527">
    <property type="term" value="F:structural constituent of chromatin"/>
    <property type="evidence" value="ECO:0007669"/>
    <property type="project" value="InterPro"/>
</dbReference>
<dbReference type="GO" id="GO:0000786">
    <property type="term" value="C:nucleosome"/>
    <property type="evidence" value="ECO:0007669"/>
    <property type="project" value="InterPro"/>
</dbReference>
<evidence type="ECO:0000256" key="2">
    <source>
        <dbReference type="ARBA" id="ARBA00023125"/>
    </source>
</evidence>
<evidence type="ECO:0000259" key="5">
    <source>
        <dbReference type="PROSITE" id="PS51504"/>
    </source>
</evidence>
<organism evidence="6 7">
    <name type="scientific">Cryptococcus depauperatus CBS 7841</name>
    <dbReference type="NCBI Taxonomy" id="1295531"/>
    <lineage>
        <taxon>Eukaryota</taxon>
        <taxon>Fungi</taxon>
        <taxon>Dikarya</taxon>
        <taxon>Basidiomycota</taxon>
        <taxon>Agaricomycotina</taxon>
        <taxon>Tremellomycetes</taxon>
        <taxon>Tremellales</taxon>
        <taxon>Cryptococcaceae</taxon>
        <taxon>Cryptococcus</taxon>
    </lineage>
</organism>
<accession>A0AAJ8JNT8</accession>
<dbReference type="PROSITE" id="PS51504">
    <property type="entry name" value="H15"/>
    <property type="match status" value="1"/>
</dbReference>
<comment type="subcellular location">
    <subcellularLocation>
        <location evidence="3">Nucleus</location>
    </subcellularLocation>
</comment>
<dbReference type="SUPFAM" id="SSF46785">
    <property type="entry name" value="Winged helix' DNA-binding domain"/>
    <property type="match status" value="1"/>
</dbReference>
<keyword evidence="7" id="KW-1185">Reference proteome</keyword>
<feature type="compositionally biased region" description="Basic residues" evidence="4">
    <location>
        <begin position="209"/>
        <end position="222"/>
    </location>
</feature>
<keyword evidence="2 3" id="KW-0238">DNA-binding</keyword>
<evidence type="ECO:0000256" key="3">
    <source>
        <dbReference type="RuleBase" id="RU003894"/>
    </source>
</evidence>
<feature type="compositionally biased region" description="Low complexity" evidence="4">
    <location>
        <begin position="193"/>
        <end position="208"/>
    </location>
</feature>
<dbReference type="Pfam" id="PF00538">
    <property type="entry name" value="Linker_histone"/>
    <property type="match status" value="1"/>
</dbReference>
<reference evidence="6" key="2">
    <citation type="journal article" date="2022" name="Elife">
        <title>Obligate sexual reproduction of a homothallic fungus closely related to the Cryptococcus pathogenic species complex.</title>
        <authorList>
            <person name="Passer A.R."/>
            <person name="Clancey S.A."/>
            <person name="Shea T."/>
            <person name="David-Palma M."/>
            <person name="Averette A.F."/>
            <person name="Boekhout T."/>
            <person name="Porcel B.M."/>
            <person name="Nowrousian M."/>
            <person name="Cuomo C.A."/>
            <person name="Sun S."/>
            <person name="Heitman J."/>
            <person name="Coelho M.A."/>
        </authorList>
    </citation>
    <scope>NUCLEOTIDE SEQUENCE</scope>
    <source>
        <strain evidence="6">CBS 7841</strain>
    </source>
</reference>
<feature type="compositionally biased region" description="Low complexity" evidence="4">
    <location>
        <begin position="107"/>
        <end position="175"/>
    </location>
</feature>
<dbReference type="GO" id="GO:0006334">
    <property type="term" value="P:nucleosome assembly"/>
    <property type="evidence" value="ECO:0007669"/>
    <property type="project" value="InterPro"/>
</dbReference>
<reference evidence="6" key="3">
    <citation type="submission" date="2024-01" db="EMBL/GenBank/DDBJ databases">
        <authorList>
            <person name="Coelho M.A."/>
            <person name="David-Palma M."/>
            <person name="Shea T."/>
            <person name="Sun S."/>
            <person name="Cuomo C.A."/>
            <person name="Heitman J."/>
        </authorList>
    </citation>
    <scope>NUCLEOTIDE SEQUENCE</scope>
    <source>
        <strain evidence="6">CBS 7841</strain>
    </source>
</reference>
<sequence>MAPTKKTTSAVAKKPTTHPTFLSMIQECVIANKEDVRKGVSRHTIKKFLADNYKLDMSSAANINNLSNAIKRGAEKGELVLPSGMAGRVKAAPKSSRKPVAGKENVAPKSAPVKKAAAPVVKKPIAKKATATKPAAKATPKAASRAAPKPAPKVAAKPTAKPAAKIPTKTAPARKPVAKKVVSDKKSKKTSVSKKTPAAKTAVSAKKAAVPKKKAASRKVAA</sequence>